<organism evidence="1">
    <name type="scientific">viral metagenome</name>
    <dbReference type="NCBI Taxonomy" id="1070528"/>
    <lineage>
        <taxon>unclassified sequences</taxon>
        <taxon>metagenomes</taxon>
        <taxon>organismal metagenomes</taxon>
    </lineage>
</organism>
<evidence type="ECO:0000313" key="1">
    <source>
        <dbReference type="EMBL" id="QJB00494.1"/>
    </source>
</evidence>
<dbReference type="EMBL" id="MT143694">
    <property type="protein sequence ID" value="QJB00494.1"/>
    <property type="molecule type" value="Genomic_DNA"/>
</dbReference>
<reference evidence="1" key="1">
    <citation type="submission" date="2020-03" db="EMBL/GenBank/DDBJ databases">
        <title>The deep terrestrial virosphere.</title>
        <authorList>
            <person name="Holmfeldt K."/>
            <person name="Nilsson E."/>
            <person name="Simone D."/>
            <person name="Lopez-Fernandez M."/>
            <person name="Wu X."/>
            <person name="de Brujin I."/>
            <person name="Lundin D."/>
            <person name="Andersson A."/>
            <person name="Bertilsson S."/>
            <person name="Dopson M."/>
        </authorList>
    </citation>
    <scope>NUCLEOTIDE SEQUENCE</scope>
    <source>
        <strain evidence="1">MM171A00439</strain>
    </source>
</reference>
<sequence length="85" mass="10122">MLGCELCNPKKETEWIFDLPAGFEFYVFRCRIHHDFMIVSRHHGVWEPGEKEMAEKLRDILFPGKEIRWEMRSVPDHAHCHVIGT</sequence>
<dbReference type="AlphaFoldDB" id="A0A6M3M041"/>
<accession>A0A6M3M041</accession>
<name>A0A6M3M041_9ZZZZ</name>
<proteinExistence type="predicted"/>
<gene>
    <name evidence="1" type="ORF">MM171A00439_0046</name>
</gene>
<protein>
    <submittedName>
        <fullName evidence="1">Uncharacterized protein</fullName>
    </submittedName>
</protein>